<dbReference type="EMBL" id="VSSQ01025537">
    <property type="protein sequence ID" value="MPM73739.1"/>
    <property type="molecule type" value="Genomic_DNA"/>
</dbReference>
<organism evidence="2">
    <name type="scientific">bioreactor metagenome</name>
    <dbReference type="NCBI Taxonomy" id="1076179"/>
    <lineage>
        <taxon>unclassified sequences</taxon>
        <taxon>metagenomes</taxon>
        <taxon>ecological metagenomes</taxon>
    </lineage>
</organism>
<protein>
    <submittedName>
        <fullName evidence="2">Uncharacterized protein</fullName>
    </submittedName>
</protein>
<feature type="compositionally biased region" description="Low complexity" evidence="1">
    <location>
        <begin position="73"/>
        <end position="101"/>
    </location>
</feature>
<evidence type="ECO:0000256" key="1">
    <source>
        <dbReference type="SAM" id="MobiDB-lite"/>
    </source>
</evidence>
<feature type="region of interest" description="Disordered" evidence="1">
    <location>
        <begin position="36"/>
        <end position="136"/>
    </location>
</feature>
<accession>A0A645C9Y4</accession>
<feature type="compositionally biased region" description="Low complexity" evidence="1">
    <location>
        <begin position="108"/>
        <end position="121"/>
    </location>
</feature>
<gene>
    <name evidence="2" type="ORF">SDC9_120721</name>
</gene>
<comment type="caution">
    <text evidence="2">The sequence shown here is derived from an EMBL/GenBank/DDBJ whole genome shotgun (WGS) entry which is preliminary data.</text>
</comment>
<dbReference type="AlphaFoldDB" id="A0A645C9Y4"/>
<reference evidence="2" key="1">
    <citation type="submission" date="2019-08" db="EMBL/GenBank/DDBJ databases">
        <authorList>
            <person name="Kucharzyk K."/>
            <person name="Murdoch R.W."/>
            <person name="Higgins S."/>
            <person name="Loffler F."/>
        </authorList>
    </citation>
    <scope>NUCLEOTIDE SEQUENCE</scope>
</reference>
<name>A0A645C9Y4_9ZZZZ</name>
<feature type="compositionally biased region" description="Polar residues" evidence="1">
    <location>
        <begin position="39"/>
        <end position="63"/>
    </location>
</feature>
<evidence type="ECO:0000313" key="2">
    <source>
        <dbReference type="EMBL" id="MPM73739.1"/>
    </source>
</evidence>
<sequence length="136" mass="13981">MKAPAEAALAPLGETHTTTGTFDSSIAVVIPLMELTSPPGVSSRKTTSVACSRSALSRTSTAKRSMAIPTVPSRGAARTKAAAGTAGKSSRTAERTTTAIRRSLRFISSPPSGHHSVSPPSQCLWGLSSPPVPPWS</sequence>
<proteinExistence type="predicted"/>